<accession>A0ABN7TUA7</accession>
<evidence type="ECO:0000256" key="1">
    <source>
        <dbReference type="SAM" id="SignalP"/>
    </source>
</evidence>
<comment type="caution">
    <text evidence="2">The sequence shown here is derived from an EMBL/GenBank/DDBJ whole genome shotgun (WGS) entry which is preliminary data.</text>
</comment>
<organism evidence="2 3">
    <name type="scientific">Paenibacillus allorhizosphaerae</name>
    <dbReference type="NCBI Taxonomy" id="2849866"/>
    <lineage>
        <taxon>Bacteria</taxon>
        <taxon>Bacillati</taxon>
        <taxon>Bacillota</taxon>
        <taxon>Bacilli</taxon>
        <taxon>Bacillales</taxon>
        <taxon>Paenibacillaceae</taxon>
        <taxon>Paenibacillus</taxon>
    </lineage>
</organism>
<proteinExistence type="predicted"/>
<keyword evidence="1" id="KW-0732">Signal</keyword>
<gene>
    <name evidence="2" type="ORF">PAECIP111802_05128</name>
</gene>
<feature type="chain" id="PRO_5046255020" evidence="1">
    <location>
        <begin position="21"/>
        <end position="211"/>
    </location>
</feature>
<reference evidence="2 3" key="1">
    <citation type="submission" date="2021-06" db="EMBL/GenBank/DDBJ databases">
        <authorList>
            <person name="Criscuolo A."/>
        </authorList>
    </citation>
    <scope>NUCLEOTIDE SEQUENCE [LARGE SCALE GENOMIC DNA]</scope>
    <source>
        <strain evidence="3">CIP 111802</strain>
    </source>
</reference>
<dbReference type="RefSeq" id="WP_218101354.1">
    <property type="nucleotide sequence ID" value="NZ_CAJVCE010000017.1"/>
</dbReference>
<sequence length="211" mass="22521">MNKTAWLLCTGCLLISTVLGMEYHASIASSGSAETASGSPHELPPDAVTTAAHVIRQAALAAYAGTDTSVTADGDEMKADSPPSRFALNSLNGVSLSDDISTIFEMKGAPLSVSRDELITSVETYRFKDCTVVVIGDFIQYIELPQSSDEVNIDGEPLPLELSELQAKLGTPYFESEDGIVYKNGSRALKIYTTAGSNKVNSIHYFNTATQ</sequence>
<protein>
    <submittedName>
        <fullName evidence="2">Uncharacterized protein</fullName>
    </submittedName>
</protein>
<evidence type="ECO:0000313" key="3">
    <source>
        <dbReference type="Proteomes" id="UP000730618"/>
    </source>
</evidence>
<keyword evidence="3" id="KW-1185">Reference proteome</keyword>
<dbReference type="Proteomes" id="UP000730618">
    <property type="component" value="Unassembled WGS sequence"/>
</dbReference>
<feature type="signal peptide" evidence="1">
    <location>
        <begin position="1"/>
        <end position="20"/>
    </location>
</feature>
<name>A0ABN7TUA7_9BACL</name>
<evidence type="ECO:0000313" key="2">
    <source>
        <dbReference type="EMBL" id="CAG7652071.1"/>
    </source>
</evidence>
<dbReference type="EMBL" id="CAJVCE010000017">
    <property type="protein sequence ID" value="CAG7652071.1"/>
    <property type="molecule type" value="Genomic_DNA"/>
</dbReference>